<dbReference type="Proteomes" id="UP000809243">
    <property type="component" value="Unassembled WGS sequence"/>
</dbReference>
<dbReference type="EMBL" id="JAFGDB010000077">
    <property type="protein sequence ID" value="MBN2067731.1"/>
    <property type="molecule type" value="Genomic_DNA"/>
</dbReference>
<evidence type="ECO:0000313" key="1">
    <source>
        <dbReference type="EMBL" id="MBN2067731.1"/>
    </source>
</evidence>
<dbReference type="AlphaFoldDB" id="A0A938YUF6"/>
<proteinExistence type="predicted"/>
<reference evidence="1" key="1">
    <citation type="submission" date="2021-01" db="EMBL/GenBank/DDBJ databases">
        <title>Active Sulfur Cycling in an Early Earth Analoge.</title>
        <authorList>
            <person name="Hahn C.R."/>
            <person name="Youssef N.H."/>
            <person name="Elshahed M."/>
        </authorList>
    </citation>
    <scope>NUCLEOTIDE SEQUENCE</scope>
    <source>
        <strain evidence="1">Zod_Metabat.1151</strain>
    </source>
</reference>
<comment type="caution">
    <text evidence="1">The sequence shown here is derived from an EMBL/GenBank/DDBJ whole genome shotgun (WGS) entry which is preliminary data.</text>
</comment>
<evidence type="ECO:0000313" key="2">
    <source>
        <dbReference type="Proteomes" id="UP000809243"/>
    </source>
</evidence>
<organism evidence="1 2">
    <name type="scientific">Candidatus Iainarchaeum sp</name>
    <dbReference type="NCBI Taxonomy" id="3101447"/>
    <lineage>
        <taxon>Archaea</taxon>
        <taxon>Candidatus Iainarchaeota</taxon>
        <taxon>Candidatus Iainarchaeia</taxon>
        <taxon>Candidatus Iainarchaeales</taxon>
        <taxon>Candidatus Iainarchaeaceae</taxon>
        <taxon>Candidatus Iainarchaeum</taxon>
    </lineage>
</organism>
<name>A0A938YUF6_9ARCH</name>
<accession>A0A938YUF6</accession>
<gene>
    <name evidence="1" type="ORF">JW744_04650</name>
</gene>
<sequence length="111" mass="13205">MIFMPNDFFEEKLLDLARKGAEDKVRILKGLHKKVMPSQFERIRQNDKSVMQELFLPKWISWELLRAWSDNIRPAGRGRTCVLCNEPNEMGITFNEKFICENCFVRIKQLE</sequence>
<protein>
    <submittedName>
        <fullName evidence="1">Uncharacterized protein</fullName>
    </submittedName>
</protein>